<organism evidence="6 7">
    <name type="scientific">Methylobacterium dankookense</name>
    <dbReference type="NCBI Taxonomy" id="560405"/>
    <lineage>
        <taxon>Bacteria</taxon>
        <taxon>Pseudomonadati</taxon>
        <taxon>Pseudomonadota</taxon>
        <taxon>Alphaproteobacteria</taxon>
        <taxon>Hyphomicrobiales</taxon>
        <taxon>Methylobacteriaceae</taxon>
        <taxon>Methylobacterium</taxon>
    </lineage>
</organism>
<keyword evidence="2 4" id="KW-1005">Bacterial flagellum biogenesis</keyword>
<dbReference type="InterPro" id="IPR009967">
    <property type="entry name" value="Flagellum_FlbT"/>
</dbReference>
<evidence type="ECO:0000256" key="1">
    <source>
        <dbReference type="ARBA" id="ARBA00022491"/>
    </source>
</evidence>
<dbReference type="NCBIfam" id="NF001995">
    <property type="entry name" value="PRK00794.1-1"/>
    <property type="match status" value="1"/>
</dbReference>
<reference evidence="6" key="2">
    <citation type="submission" date="2021-08" db="EMBL/GenBank/DDBJ databases">
        <authorList>
            <person name="Tani A."/>
            <person name="Ola A."/>
            <person name="Ogura Y."/>
            <person name="Katsura K."/>
            <person name="Hayashi T."/>
        </authorList>
    </citation>
    <scope>NUCLEOTIDE SEQUENCE</scope>
    <source>
        <strain evidence="6">DSM 22415</strain>
    </source>
</reference>
<evidence type="ECO:0000256" key="4">
    <source>
        <dbReference type="HAMAP-Rule" id="MF_00783"/>
    </source>
</evidence>
<dbReference type="HAMAP" id="MF_00783">
    <property type="entry name" value="FlbT"/>
    <property type="match status" value="1"/>
</dbReference>
<sequence>MRLSLRAGERVYINGAVLRVDRKVGIELLNDATFLLEGHVLQAEEATTPLRQLYFAVQTMLIAPAEAEAARDLYAGLRAGILVATREPALQDGLLAADALIAEERPFEALKVIRGLYPAEAALLAAAGAEPTPAPPALRPGPESLPRRARALPSPAARLETRPRRPASAPPRAPIPGIAARGGRPEPAPEPDA</sequence>
<comment type="caution">
    <text evidence="6">The sequence shown here is derived from an EMBL/GenBank/DDBJ whole genome shotgun (WGS) entry which is preliminary data.</text>
</comment>
<feature type="region of interest" description="Disordered" evidence="5">
    <location>
        <begin position="130"/>
        <end position="193"/>
    </location>
</feature>
<reference evidence="6" key="1">
    <citation type="journal article" date="2021" name="Front. Microbiol.">
        <title>Comprehensive Comparative Genomics and Phenotyping of Methylobacterium Species.</title>
        <authorList>
            <person name="Alessa O."/>
            <person name="Ogura Y."/>
            <person name="Fujitani Y."/>
            <person name="Takami H."/>
            <person name="Hayashi T."/>
            <person name="Sahin N."/>
            <person name="Tani A."/>
        </authorList>
    </citation>
    <scope>NUCLEOTIDE SEQUENCE</scope>
    <source>
        <strain evidence="6">DSM 22415</strain>
    </source>
</reference>
<comment type="function">
    <text evidence="4">Has a post-transcriptional repressor function in flagellum biogenesis. Associates with the 5'-UTR of fljK mRNA and promotes its degradation.</text>
</comment>
<dbReference type="EMBL" id="BPQI01000066">
    <property type="protein sequence ID" value="GJD56620.1"/>
    <property type="molecule type" value="Genomic_DNA"/>
</dbReference>
<keyword evidence="1 4" id="KW-0678">Repressor</keyword>
<comment type="similarity">
    <text evidence="4">Belongs to the FlbT family.</text>
</comment>
<keyword evidence="3 4" id="KW-0694">RNA-binding</keyword>
<dbReference type="Pfam" id="PF07378">
    <property type="entry name" value="FlbT"/>
    <property type="match status" value="1"/>
</dbReference>
<proteinExistence type="inferred from homology"/>
<evidence type="ECO:0000313" key="6">
    <source>
        <dbReference type="EMBL" id="GJD56620.1"/>
    </source>
</evidence>
<gene>
    <name evidence="6" type="primary">flbT_2</name>
    <name evidence="4" type="synonym">flbT</name>
    <name evidence="6" type="ORF">IFDJLNFL_2517</name>
</gene>
<evidence type="ECO:0000256" key="3">
    <source>
        <dbReference type="ARBA" id="ARBA00022884"/>
    </source>
</evidence>
<keyword evidence="7" id="KW-1185">Reference proteome</keyword>
<accession>A0ABQ4RII6</accession>
<evidence type="ECO:0000256" key="5">
    <source>
        <dbReference type="SAM" id="MobiDB-lite"/>
    </source>
</evidence>
<dbReference type="Proteomes" id="UP001055303">
    <property type="component" value="Unassembled WGS sequence"/>
</dbReference>
<evidence type="ECO:0000256" key="2">
    <source>
        <dbReference type="ARBA" id="ARBA00022795"/>
    </source>
</evidence>
<name>A0ABQ4RII6_9HYPH</name>
<protein>
    <recommendedName>
        <fullName evidence="4">Probable flagellum biosynthesis repressor protein FlbT</fullName>
    </recommendedName>
</protein>
<evidence type="ECO:0000313" key="7">
    <source>
        <dbReference type="Proteomes" id="UP001055303"/>
    </source>
</evidence>